<feature type="region of interest" description="Disordered" evidence="1">
    <location>
        <begin position="106"/>
        <end position="130"/>
    </location>
</feature>
<evidence type="ECO:0000256" key="1">
    <source>
        <dbReference type="SAM" id="MobiDB-lite"/>
    </source>
</evidence>
<feature type="region of interest" description="Disordered" evidence="1">
    <location>
        <begin position="1"/>
        <end position="87"/>
    </location>
</feature>
<feature type="compositionally biased region" description="Basic and acidic residues" evidence="1">
    <location>
        <begin position="1"/>
        <end position="12"/>
    </location>
</feature>
<accession>A0AA39LJQ3</accession>
<evidence type="ECO:0000313" key="3">
    <source>
        <dbReference type="Proteomes" id="UP001175271"/>
    </source>
</evidence>
<gene>
    <name evidence="2" type="ORF">QR680_003123</name>
</gene>
<proteinExistence type="predicted"/>
<protein>
    <submittedName>
        <fullName evidence="2">Uncharacterized protein</fullName>
    </submittedName>
</protein>
<feature type="compositionally biased region" description="Polar residues" evidence="1">
    <location>
        <begin position="110"/>
        <end position="119"/>
    </location>
</feature>
<reference evidence="2" key="1">
    <citation type="submission" date="2023-06" db="EMBL/GenBank/DDBJ databases">
        <title>Genomic analysis of the entomopathogenic nematode Steinernema hermaphroditum.</title>
        <authorList>
            <person name="Schwarz E.M."/>
            <person name="Heppert J.K."/>
            <person name="Baniya A."/>
            <person name="Schwartz H.T."/>
            <person name="Tan C.-H."/>
            <person name="Antoshechkin I."/>
            <person name="Sternberg P.W."/>
            <person name="Goodrich-Blair H."/>
            <person name="Dillman A.R."/>
        </authorList>
    </citation>
    <scope>NUCLEOTIDE SEQUENCE</scope>
    <source>
        <strain evidence="2">PS9179</strain>
        <tissue evidence="2">Whole animal</tissue>
    </source>
</reference>
<evidence type="ECO:0000313" key="2">
    <source>
        <dbReference type="EMBL" id="KAK0399589.1"/>
    </source>
</evidence>
<keyword evidence="3" id="KW-1185">Reference proteome</keyword>
<dbReference type="Proteomes" id="UP001175271">
    <property type="component" value="Unassembled WGS sequence"/>
</dbReference>
<comment type="caution">
    <text evidence="2">The sequence shown here is derived from an EMBL/GenBank/DDBJ whole genome shotgun (WGS) entry which is preliminary data.</text>
</comment>
<dbReference type="EMBL" id="JAUCMV010000005">
    <property type="protein sequence ID" value="KAK0399589.1"/>
    <property type="molecule type" value="Genomic_DNA"/>
</dbReference>
<feature type="compositionally biased region" description="Polar residues" evidence="1">
    <location>
        <begin position="35"/>
        <end position="52"/>
    </location>
</feature>
<dbReference type="AlphaFoldDB" id="A0AA39LJQ3"/>
<organism evidence="2 3">
    <name type="scientific">Steinernema hermaphroditum</name>
    <dbReference type="NCBI Taxonomy" id="289476"/>
    <lineage>
        <taxon>Eukaryota</taxon>
        <taxon>Metazoa</taxon>
        <taxon>Ecdysozoa</taxon>
        <taxon>Nematoda</taxon>
        <taxon>Chromadorea</taxon>
        <taxon>Rhabditida</taxon>
        <taxon>Tylenchina</taxon>
        <taxon>Panagrolaimomorpha</taxon>
        <taxon>Strongyloidoidea</taxon>
        <taxon>Steinernematidae</taxon>
        <taxon>Steinernema</taxon>
    </lineage>
</organism>
<name>A0AA39LJQ3_9BILA</name>
<sequence>MYGDGEQCKAVKEAGGQPQPSAKEVPQRQAAANPPETNHNNSPGGDTANDQDASPAALIYKHTDRPSTSSGIFNPAPRNPARDGMEDTDMDVLKITAPKELTEEEHARNLHQNGGSMSETFVCLADKKDK</sequence>